<organism evidence="3 4">
    <name type="scientific">Paenibacillus durus ATCC 35681</name>
    <dbReference type="NCBI Taxonomy" id="1333534"/>
    <lineage>
        <taxon>Bacteria</taxon>
        <taxon>Bacillati</taxon>
        <taxon>Bacillota</taxon>
        <taxon>Bacilli</taxon>
        <taxon>Bacillales</taxon>
        <taxon>Paenibacillaceae</taxon>
        <taxon>Paenibacillus</taxon>
    </lineage>
</organism>
<dbReference type="PANTHER" id="PTHR34094">
    <property type="match status" value="1"/>
</dbReference>
<evidence type="ECO:0000259" key="2">
    <source>
        <dbReference type="Pfam" id="PF13349"/>
    </source>
</evidence>
<dbReference type="PANTHER" id="PTHR34094:SF1">
    <property type="entry name" value="PROTEIN FAM185A"/>
    <property type="match status" value="1"/>
</dbReference>
<protein>
    <submittedName>
        <fullName evidence="3">Protein liaG</fullName>
    </submittedName>
</protein>
<keyword evidence="1" id="KW-1133">Transmembrane helix</keyword>
<accession>A0A0F7FFV0</accession>
<name>A0A0F7FFV0_PAEDU</name>
<evidence type="ECO:0000313" key="4">
    <source>
        <dbReference type="Proteomes" id="UP000034189"/>
    </source>
</evidence>
<reference evidence="3 4" key="1">
    <citation type="submission" date="2015-03" db="EMBL/GenBank/DDBJ databases">
        <authorList>
            <person name="Abdul Halim M."/>
        </authorList>
    </citation>
    <scope>NUCLEOTIDE SEQUENCE [LARGE SCALE GENOMIC DNA]</scope>
    <source>
        <strain evidence="3 4">ATCC 35681</strain>
    </source>
</reference>
<evidence type="ECO:0000256" key="1">
    <source>
        <dbReference type="SAM" id="Phobius"/>
    </source>
</evidence>
<keyword evidence="1" id="KW-0472">Membrane</keyword>
<evidence type="ECO:0000313" key="3">
    <source>
        <dbReference type="EMBL" id="AKG37848.1"/>
    </source>
</evidence>
<gene>
    <name evidence="3" type="ORF">VK70_18805</name>
</gene>
<dbReference type="PATRIC" id="fig|1333534.5.peg.4131"/>
<keyword evidence="1" id="KW-0812">Transmembrane</keyword>
<proteinExistence type="predicted"/>
<dbReference type="HOGENOM" id="CLU_032798_0_0_9"/>
<dbReference type="Proteomes" id="UP000034189">
    <property type="component" value="Chromosome"/>
</dbReference>
<dbReference type="EMBL" id="CP011114">
    <property type="protein sequence ID" value="AKG37848.1"/>
    <property type="molecule type" value="Genomic_DNA"/>
</dbReference>
<dbReference type="InterPro" id="IPR025164">
    <property type="entry name" value="Toastrack_DUF4097"/>
</dbReference>
<dbReference type="Pfam" id="PF13349">
    <property type="entry name" value="DUF4097"/>
    <property type="match status" value="1"/>
</dbReference>
<feature type="domain" description="DUF4097" evidence="2">
    <location>
        <begin position="189"/>
        <end position="415"/>
    </location>
</feature>
<sequence>MFRRRQEDRIGRYTASFLLIGVGILLFRDWQWGTDNLLLLLKWWPALPVLWGLEYLSHFFISRWSGTAATGSRFRLDFRGLLPAILLSASVFIVSEQEHYLHLWNKVSLNLTAAAVDYGEAKGSKFQKPVLTVPVELKSAKLAVDAINGDIVVHRSPIDQIEVTSTVWVDQLEGARAEAISDQSFIEVTEGATINLTTKGKAYGESGKRQPRVDLDIALPENRRFNLEIRTMNGGITLQNTEAIQDISLETGNGSIILHKVFGNIKGKTHNGEVKVREIEGDVDLSTNGGDMRAWDVTGALKLSTAVGNISADRSGTDIDVSTKNGNVAVNEARSSVTAQSLNGIIDIRSPYVQGDWNIYSAVGDINLHLPAEGSYSLKGSSSYGDIISDIPGLVIDKKTISGKVGIGEYKVEVEGNSNLNVIEN</sequence>
<feature type="transmembrane region" description="Helical" evidence="1">
    <location>
        <begin position="12"/>
        <end position="31"/>
    </location>
</feature>
<dbReference type="AlphaFoldDB" id="A0A0F7FFV0"/>
<reference evidence="3 4" key="2">
    <citation type="journal article" date="2016" name="Genome Announc.">
        <title>Genome Sequence of a Gram-Positive Diazotroph, Paenibacillus durus Type Strain ATCC 35681.</title>
        <authorList>
            <person name="Halim M.A."/>
            <person name="Rahman A.Y."/>
            <person name="Sim K.S."/>
            <person name="Yam H.C."/>
            <person name="Rahim A.A."/>
            <person name="Ghazali A.H."/>
            <person name="Najimudin N."/>
        </authorList>
    </citation>
    <scope>NUCLEOTIDE SEQUENCE [LARGE SCALE GENOMIC DNA]</scope>
    <source>
        <strain evidence="3 4">ATCC 35681</strain>
    </source>
</reference>